<dbReference type="InterPro" id="IPR002880">
    <property type="entry name" value="Pyrv_Fd/Flavodoxin_OxRdtase_N"/>
</dbReference>
<dbReference type="RefSeq" id="WP_094366529.1">
    <property type="nucleotide sequence ID" value="NZ_NOJY02000005.1"/>
</dbReference>
<feature type="domain" description="Pyruvate flavodoxin/ferredoxin oxidoreductase pyrimidine binding" evidence="2">
    <location>
        <begin position="17"/>
        <end position="246"/>
    </location>
</feature>
<dbReference type="Pfam" id="PF01855">
    <property type="entry name" value="POR_N"/>
    <property type="match status" value="1"/>
</dbReference>
<dbReference type="InterPro" id="IPR052368">
    <property type="entry name" value="2-oxoacid_oxidoreductase"/>
</dbReference>
<dbReference type="NCBIfam" id="NF006412">
    <property type="entry name" value="PRK08659.1"/>
    <property type="match status" value="1"/>
</dbReference>
<reference evidence="4 5" key="1">
    <citation type="journal article" date="2017" name="Genome Announc.">
        <title>Draft Genome Sequence of Romboutsia weinsteinii sp. nov. Strain CCRI-19649(T) Isolated from Surface Water.</title>
        <authorList>
            <person name="Maheux A.F."/>
            <person name="Boudreau D.K."/>
            <person name="Berube E."/>
            <person name="Boissinot M."/>
            <person name="Cantin P."/>
            <person name="Raymond F."/>
            <person name="Corbeil J."/>
            <person name="Omar R.F."/>
            <person name="Bergeron M.G."/>
        </authorList>
    </citation>
    <scope>NUCLEOTIDE SEQUENCE [LARGE SCALE GENOMIC DNA]</scope>
    <source>
        <strain evidence="4 5">CCRI-19649</strain>
    </source>
</reference>
<feature type="domain" description="Pyruvate:ferredoxin oxidoreductase core" evidence="3">
    <location>
        <begin position="277"/>
        <end position="370"/>
    </location>
</feature>
<keyword evidence="5" id="KW-1185">Reference proteome</keyword>
<protein>
    <submittedName>
        <fullName evidence="4">2-oxoacid:acceptor oxidoreductase subunit alpha</fullName>
    </submittedName>
</protein>
<dbReference type="GO" id="GO:0016491">
    <property type="term" value="F:oxidoreductase activity"/>
    <property type="evidence" value="ECO:0007669"/>
    <property type="project" value="UniProtKB-KW"/>
</dbReference>
<dbReference type="InterPro" id="IPR029061">
    <property type="entry name" value="THDP-binding"/>
</dbReference>
<organism evidence="4 5">
    <name type="scientific">Romboutsia weinsteinii</name>
    <dbReference type="NCBI Taxonomy" id="2020949"/>
    <lineage>
        <taxon>Bacteria</taxon>
        <taxon>Bacillati</taxon>
        <taxon>Bacillota</taxon>
        <taxon>Clostridia</taxon>
        <taxon>Peptostreptococcales</taxon>
        <taxon>Peptostreptococcaceae</taxon>
        <taxon>Romboutsia</taxon>
    </lineage>
</organism>
<comment type="caution">
    <text evidence="4">The sequence shown here is derived from an EMBL/GenBank/DDBJ whole genome shotgun (WGS) entry which is preliminary data.</text>
</comment>
<evidence type="ECO:0000313" key="4">
    <source>
        <dbReference type="EMBL" id="RDY28712.1"/>
    </source>
</evidence>
<proteinExistence type="predicted"/>
<dbReference type="PANTHER" id="PTHR43088">
    <property type="entry name" value="SUBUNIT OF PYRUVATE:FLAVODOXIN OXIDOREDUCTASE-RELATED"/>
    <property type="match status" value="1"/>
</dbReference>
<dbReference type="PANTHER" id="PTHR43088:SF1">
    <property type="entry name" value="SUBUNIT OF PYRUVATE:FLAVODOXIN OXIDOREDUCTASE"/>
    <property type="match status" value="1"/>
</dbReference>
<dbReference type="Gene3D" id="3.40.50.920">
    <property type="match status" value="1"/>
</dbReference>
<evidence type="ECO:0000259" key="3">
    <source>
        <dbReference type="Pfam" id="PF17147"/>
    </source>
</evidence>
<dbReference type="Pfam" id="PF17147">
    <property type="entry name" value="PFOR_II"/>
    <property type="match status" value="1"/>
</dbReference>
<keyword evidence="1" id="KW-0560">Oxidoreductase</keyword>
<sequence length="382" mass="42165">MMAVKVKLLQGNEACVHGAIHAGMKFFAGYPITPSTEIAEISSLMLPKVKGTFIQMEDEIASISATIGASIAGQKSMTATSGPGFSLKQEAIGYACITETPCVIVNVQRHGPSTGLPTSPAQGDLMQAKWGTHGDHSIIALSPTTVPETYSMTVRAFNLAEKYRTPVILLLDEVIGHMREKVEFNELENLEIIDRKRANCNAEEFKAFEVTEDLIPPMEKIGEGYKFHVTGLVHDETGFPTNSTEEARKLLSRQTKKIEDNLDDILMNEEYMTEDCEILIVTFGCMVRSSKDSIDELRAKGIKIGLLAIKTVWPFPSEAVKKLSEQVEYIFVPEMNMGQMILEVERVVKNNCKVVGINKFNGEIITPQEIVSEVEGVLSFAK</sequence>
<dbReference type="FunFam" id="3.40.50.920:FF:000013">
    <property type="entry name" value="Ferredoxin oxidoreductase alpha subunit"/>
    <property type="match status" value="1"/>
</dbReference>
<accession>A0A371J7G0</accession>
<dbReference type="SUPFAM" id="SSF52922">
    <property type="entry name" value="TK C-terminal domain-like"/>
    <property type="match status" value="1"/>
</dbReference>
<evidence type="ECO:0000313" key="5">
    <source>
        <dbReference type="Proteomes" id="UP000215694"/>
    </source>
</evidence>
<evidence type="ECO:0000259" key="2">
    <source>
        <dbReference type="Pfam" id="PF01855"/>
    </source>
</evidence>
<dbReference type="OrthoDB" id="9794954at2"/>
<dbReference type="SUPFAM" id="SSF52518">
    <property type="entry name" value="Thiamin diphosphate-binding fold (THDP-binding)"/>
    <property type="match status" value="1"/>
</dbReference>
<dbReference type="CDD" id="cd07034">
    <property type="entry name" value="TPP_PYR_PFOR_IOR-alpha_like"/>
    <property type="match status" value="1"/>
</dbReference>
<evidence type="ECO:0000256" key="1">
    <source>
        <dbReference type="ARBA" id="ARBA00023002"/>
    </source>
</evidence>
<dbReference type="AlphaFoldDB" id="A0A371J7G0"/>
<gene>
    <name evidence="4" type="ORF">CHL78_004025</name>
</gene>
<dbReference type="Gene3D" id="3.40.50.970">
    <property type="match status" value="1"/>
</dbReference>
<dbReference type="Proteomes" id="UP000215694">
    <property type="component" value="Unassembled WGS sequence"/>
</dbReference>
<dbReference type="InterPro" id="IPR033412">
    <property type="entry name" value="PFOR_II"/>
</dbReference>
<dbReference type="InterPro" id="IPR009014">
    <property type="entry name" value="Transketo_C/PFOR_II"/>
</dbReference>
<dbReference type="EMBL" id="NOJY02000005">
    <property type="protein sequence ID" value="RDY28712.1"/>
    <property type="molecule type" value="Genomic_DNA"/>
</dbReference>
<name>A0A371J7G0_9FIRM</name>
<dbReference type="FunFam" id="3.40.50.970:FF:000022">
    <property type="entry name" value="2-oxoglutarate ferredoxin oxidoreductase alpha subunit"/>
    <property type="match status" value="1"/>
</dbReference>